<evidence type="ECO:0000313" key="3">
    <source>
        <dbReference type="Proteomes" id="UP001242045"/>
    </source>
</evidence>
<dbReference type="EMBL" id="JAUSRD010000002">
    <property type="protein sequence ID" value="MDP9891697.1"/>
    <property type="molecule type" value="Genomic_DNA"/>
</dbReference>
<dbReference type="Proteomes" id="UP001242045">
    <property type="component" value="Unassembled WGS sequence"/>
</dbReference>
<reference evidence="2" key="1">
    <citation type="submission" date="2023-07" db="EMBL/GenBank/DDBJ databases">
        <title>Sorghum-associated microbial communities from plants grown in Nebraska, USA.</title>
        <authorList>
            <person name="Schachtman D."/>
        </authorList>
    </citation>
    <scope>NUCLEOTIDE SEQUENCE</scope>
    <source>
        <strain evidence="2">DS3754</strain>
    </source>
</reference>
<evidence type="ECO:0000256" key="1">
    <source>
        <dbReference type="SAM" id="MobiDB-lite"/>
    </source>
</evidence>
<feature type="compositionally biased region" description="Low complexity" evidence="1">
    <location>
        <begin position="161"/>
        <end position="171"/>
    </location>
</feature>
<evidence type="ECO:0008006" key="4">
    <source>
        <dbReference type="Google" id="ProtNLM"/>
    </source>
</evidence>
<sequence length="196" mass="21331">MRPLATAAAASRLVAAITRTSVCCTCVEPTRMKVPVSSTRSSFTCSSSGISVTSSRNSVPPCARSKKPWCWRSAPVKLPHSWPKISLSIRLGDSAPQFTARNGCSRRRLMSCTARATSSLPVPLSPWMNTVTAVRATREICRYTRCISCERPTSGPKRPVSRQSSSTSSNSARNCEGAIRRESRPLRCCGLMGFTR</sequence>
<dbReference type="AlphaFoldDB" id="A0AAW8CN11"/>
<proteinExistence type="predicted"/>
<accession>A0AAW8CN11</accession>
<protein>
    <recommendedName>
        <fullName evidence="4">Secreted protein</fullName>
    </recommendedName>
</protein>
<gene>
    <name evidence="2" type="ORF">J2W31_000800</name>
</gene>
<evidence type="ECO:0000313" key="2">
    <source>
        <dbReference type="EMBL" id="MDP9891697.1"/>
    </source>
</evidence>
<name>A0AAW8CN11_9BURK</name>
<organism evidence="2 3">
    <name type="scientific">Variovorax boronicumulans</name>
    <dbReference type="NCBI Taxonomy" id="436515"/>
    <lineage>
        <taxon>Bacteria</taxon>
        <taxon>Pseudomonadati</taxon>
        <taxon>Pseudomonadota</taxon>
        <taxon>Betaproteobacteria</taxon>
        <taxon>Burkholderiales</taxon>
        <taxon>Comamonadaceae</taxon>
        <taxon>Variovorax</taxon>
    </lineage>
</organism>
<feature type="region of interest" description="Disordered" evidence="1">
    <location>
        <begin position="152"/>
        <end position="178"/>
    </location>
</feature>
<comment type="caution">
    <text evidence="2">The sequence shown here is derived from an EMBL/GenBank/DDBJ whole genome shotgun (WGS) entry which is preliminary data.</text>
</comment>